<sequence>MNGDVTGGPCRHGQWRDTKAVDAWESTRLARAAFPYR</sequence>
<proteinExistence type="predicted"/>
<organism evidence="1 2">
    <name type="scientific">Fimbriiglobus ruber</name>
    <dbReference type="NCBI Taxonomy" id="1908690"/>
    <lineage>
        <taxon>Bacteria</taxon>
        <taxon>Pseudomonadati</taxon>
        <taxon>Planctomycetota</taxon>
        <taxon>Planctomycetia</taxon>
        <taxon>Gemmatales</taxon>
        <taxon>Gemmataceae</taxon>
        <taxon>Fimbriiglobus</taxon>
    </lineage>
</organism>
<dbReference type="EMBL" id="NIDE01000002">
    <property type="protein sequence ID" value="OWK45232.1"/>
    <property type="molecule type" value="Genomic_DNA"/>
</dbReference>
<evidence type="ECO:0000313" key="2">
    <source>
        <dbReference type="Proteomes" id="UP000214646"/>
    </source>
</evidence>
<dbReference type="AlphaFoldDB" id="A0A225DV53"/>
<gene>
    <name evidence="1" type="ORF">FRUB_01563</name>
</gene>
<keyword evidence="2" id="KW-1185">Reference proteome</keyword>
<protein>
    <submittedName>
        <fullName evidence="1">Uncharacterized protein</fullName>
    </submittedName>
</protein>
<reference evidence="2" key="1">
    <citation type="submission" date="2017-06" db="EMBL/GenBank/DDBJ databases">
        <title>Genome analysis of Fimbriiglobus ruber SP5, the first member of the order Planctomycetales with confirmed chitinolytic capability.</title>
        <authorList>
            <person name="Ravin N.V."/>
            <person name="Rakitin A.L."/>
            <person name="Ivanova A.A."/>
            <person name="Beletsky A.V."/>
            <person name="Kulichevskaya I.S."/>
            <person name="Mardanov A.V."/>
            <person name="Dedysh S.N."/>
        </authorList>
    </citation>
    <scope>NUCLEOTIDE SEQUENCE [LARGE SCALE GENOMIC DNA]</scope>
    <source>
        <strain evidence="2">SP5</strain>
    </source>
</reference>
<evidence type="ECO:0000313" key="1">
    <source>
        <dbReference type="EMBL" id="OWK45232.1"/>
    </source>
</evidence>
<name>A0A225DV53_9BACT</name>
<accession>A0A225DV53</accession>
<comment type="caution">
    <text evidence="1">The sequence shown here is derived from an EMBL/GenBank/DDBJ whole genome shotgun (WGS) entry which is preliminary data.</text>
</comment>
<dbReference type="Proteomes" id="UP000214646">
    <property type="component" value="Unassembled WGS sequence"/>
</dbReference>